<sequence>MAHLTLHDDLDAQQKKVSGIVWVSLVGLVLFFVWAYFATLDEVTVGTGKVTPSSKAQQIDSLDGGVILKLLVQEGSIVNRGQLLAQLDPTRSQSNYGEAASRVRTLRASSERLSAELTGAPLKFSPETMKSPELVARERQLYLSRKQNRDETVSNLQQSLKLVNQEISMTQPLVAKGAAGQVEVIRLQRQSSELRGKIDDAINQYAVRAREEQVKNNADLDAELQVMAGKEDQVTRSELFSPVHGIVKDIQVSTVGGVLQPGGKLMEIVPIEDQLLIETRINPRDIAYIRPGLEATVKISAYDSSIYGDLKGQVESVSPDTLQDEVKRDQFYYRVYVRTDKAVLTNKAGRQFPIVPGMVASVEIKTGQKTVLDYLIKPLNKVKSRCGKDDFC</sequence>
<dbReference type="Proteomes" id="UP000254304">
    <property type="component" value="Unassembled WGS sequence"/>
</dbReference>
<dbReference type="PRINTS" id="PR01490">
    <property type="entry name" value="RTXTOXIND"/>
</dbReference>
<keyword evidence="3" id="KW-0813">Transport</keyword>
<protein>
    <submittedName>
        <fullName evidence="10">Type I secretion system membrane fusion protein PrsE</fullName>
    </submittedName>
</protein>
<dbReference type="InterPro" id="IPR006144">
    <property type="entry name" value="Secretion_HlyD_CS"/>
</dbReference>
<evidence type="ECO:0000256" key="1">
    <source>
        <dbReference type="ARBA" id="ARBA00004167"/>
    </source>
</evidence>
<feature type="domain" description="Multidrug resistance protein MdtA-like barrel-sandwich hybrid" evidence="8">
    <location>
        <begin position="64"/>
        <end position="262"/>
    </location>
</feature>
<keyword evidence="5 7" id="KW-1133">Transmembrane helix</keyword>
<evidence type="ECO:0000256" key="2">
    <source>
        <dbReference type="ARBA" id="ARBA00009477"/>
    </source>
</evidence>
<gene>
    <name evidence="10" type="primary">prsE</name>
    <name evidence="10" type="ORF">NCTC12157_01569</name>
</gene>
<evidence type="ECO:0000256" key="5">
    <source>
        <dbReference type="ARBA" id="ARBA00022989"/>
    </source>
</evidence>
<evidence type="ECO:0000259" key="8">
    <source>
        <dbReference type="Pfam" id="PF25917"/>
    </source>
</evidence>
<evidence type="ECO:0000256" key="4">
    <source>
        <dbReference type="ARBA" id="ARBA00022692"/>
    </source>
</evidence>
<dbReference type="InterPro" id="IPR050739">
    <property type="entry name" value="MFP"/>
</dbReference>
<evidence type="ECO:0000313" key="11">
    <source>
        <dbReference type="Proteomes" id="UP000254304"/>
    </source>
</evidence>
<dbReference type="PANTHER" id="PTHR30386:SF26">
    <property type="entry name" value="TRANSPORT PROTEIN COMB"/>
    <property type="match status" value="1"/>
</dbReference>
<proteinExistence type="inferred from homology"/>
<dbReference type="SUPFAM" id="SSF111369">
    <property type="entry name" value="HlyD-like secretion proteins"/>
    <property type="match status" value="1"/>
</dbReference>
<dbReference type="Pfam" id="PF26002">
    <property type="entry name" value="Beta-barrel_AprE"/>
    <property type="match status" value="1"/>
</dbReference>
<accession>A0A377NAV3</accession>
<dbReference type="InterPro" id="IPR058982">
    <property type="entry name" value="Beta-barrel_AprE"/>
</dbReference>
<dbReference type="PROSITE" id="PS00543">
    <property type="entry name" value="HLYD_FAMILY"/>
    <property type="match status" value="1"/>
</dbReference>
<dbReference type="PANTHER" id="PTHR30386">
    <property type="entry name" value="MEMBRANE FUSION SUBUNIT OF EMRAB-TOLC MULTIDRUG EFFLUX PUMP"/>
    <property type="match status" value="1"/>
</dbReference>
<dbReference type="AlphaFoldDB" id="A0A377NAV3"/>
<feature type="transmembrane region" description="Helical" evidence="7">
    <location>
        <begin position="20"/>
        <end position="37"/>
    </location>
</feature>
<evidence type="ECO:0000256" key="3">
    <source>
        <dbReference type="ARBA" id="ARBA00022448"/>
    </source>
</evidence>
<evidence type="ECO:0000256" key="7">
    <source>
        <dbReference type="SAM" id="Phobius"/>
    </source>
</evidence>
<reference evidence="10 11" key="1">
    <citation type="submission" date="2018-06" db="EMBL/GenBank/DDBJ databases">
        <authorList>
            <consortium name="Pathogen Informatics"/>
            <person name="Doyle S."/>
        </authorList>
    </citation>
    <scope>NUCLEOTIDE SEQUENCE [LARGE SCALE GENOMIC DNA]</scope>
    <source>
        <strain evidence="10 11">NCTC12157</strain>
    </source>
</reference>
<evidence type="ECO:0000256" key="6">
    <source>
        <dbReference type="ARBA" id="ARBA00023136"/>
    </source>
</evidence>
<dbReference type="InterPro" id="IPR058625">
    <property type="entry name" value="MdtA-like_BSH"/>
</dbReference>
<keyword evidence="6 7" id="KW-0472">Membrane</keyword>
<comment type="subcellular location">
    <subcellularLocation>
        <location evidence="1">Membrane</location>
        <topology evidence="1">Single-pass membrane protein</topology>
    </subcellularLocation>
</comment>
<feature type="domain" description="AprE-like beta-barrel" evidence="9">
    <location>
        <begin position="275"/>
        <end position="367"/>
    </location>
</feature>
<dbReference type="GO" id="GO:0016020">
    <property type="term" value="C:membrane"/>
    <property type="evidence" value="ECO:0007669"/>
    <property type="project" value="UniProtKB-SubCell"/>
</dbReference>
<dbReference type="GO" id="GO:0009306">
    <property type="term" value="P:protein secretion"/>
    <property type="evidence" value="ECO:0007669"/>
    <property type="project" value="InterPro"/>
</dbReference>
<keyword evidence="4 7" id="KW-0812">Transmembrane</keyword>
<name>A0A377NAV3_9GAMM</name>
<dbReference type="EMBL" id="UGGO01000001">
    <property type="protein sequence ID" value="STQ43869.1"/>
    <property type="molecule type" value="Genomic_DNA"/>
</dbReference>
<comment type="similarity">
    <text evidence="2">Belongs to the membrane fusion protein (MFP) (TC 8.A.1) family.</text>
</comment>
<dbReference type="Gene3D" id="2.40.50.100">
    <property type="match status" value="1"/>
</dbReference>
<dbReference type="Pfam" id="PF25917">
    <property type="entry name" value="BSH_RND"/>
    <property type="match status" value="1"/>
</dbReference>
<evidence type="ECO:0000313" key="10">
    <source>
        <dbReference type="EMBL" id="STQ43869.1"/>
    </source>
</evidence>
<organism evidence="10 11">
    <name type="scientific">Ewingella americana</name>
    <dbReference type="NCBI Taxonomy" id="41202"/>
    <lineage>
        <taxon>Bacteria</taxon>
        <taxon>Pseudomonadati</taxon>
        <taxon>Pseudomonadota</taxon>
        <taxon>Gammaproteobacteria</taxon>
        <taxon>Enterobacterales</taxon>
        <taxon>Yersiniaceae</taxon>
        <taxon>Ewingella</taxon>
    </lineage>
</organism>
<dbReference type="Gene3D" id="1.10.287.470">
    <property type="entry name" value="Helix hairpin bin"/>
    <property type="match status" value="1"/>
</dbReference>
<dbReference type="Gene3D" id="2.40.30.170">
    <property type="match status" value="1"/>
</dbReference>
<evidence type="ECO:0000259" key="9">
    <source>
        <dbReference type="Pfam" id="PF26002"/>
    </source>
</evidence>